<name>A0A9N9RT01_9DIPT</name>
<dbReference type="OrthoDB" id="6373236at2759"/>
<dbReference type="Gene3D" id="4.10.365.10">
    <property type="entry name" value="p27"/>
    <property type="match status" value="1"/>
</dbReference>
<feature type="region of interest" description="Disordered" evidence="1">
    <location>
        <begin position="16"/>
        <end position="35"/>
    </location>
</feature>
<evidence type="ECO:0000256" key="1">
    <source>
        <dbReference type="SAM" id="MobiDB-lite"/>
    </source>
</evidence>
<dbReference type="PANTHER" id="PTHR10265">
    <property type="entry name" value="CYCLIN-DEPENDENT KINASE INHIBITOR 1"/>
    <property type="match status" value="1"/>
</dbReference>
<reference evidence="2" key="2">
    <citation type="submission" date="2022-10" db="EMBL/GenBank/DDBJ databases">
        <authorList>
            <consortium name="ENA_rothamsted_submissions"/>
            <consortium name="culmorum"/>
            <person name="King R."/>
        </authorList>
    </citation>
    <scope>NUCLEOTIDE SEQUENCE</scope>
</reference>
<dbReference type="InterPro" id="IPR044898">
    <property type="entry name" value="CDI_dom_sf"/>
</dbReference>
<accession>A0A9N9RT01</accession>
<evidence type="ECO:0000313" key="2">
    <source>
        <dbReference type="EMBL" id="CAG9802685.1"/>
    </source>
</evidence>
<evidence type="ECO:0008006" key="4">
    <source>
        <dbReference type="Google" id="ProtNLM"/>
    </source>
</evidence>
<reference evidence="2" key="1">
    <citation type="submission" date="2022-01" db="EMBL/GenBank/DDBJ databases">
        <authorList>
            <person name="King R."/>
        </authorList>
    </citation>
    <scope>NUCLEOTIDE SEQUENCE</scope>
</reference>
<dbReference type="EMBL" id="OU895878">
    <property type="protein sequence ID" value="CAG9802685.1"/>
    <property type="molecule type" value="Genomic_DNA"/>
</dbReference>
<dbReference type="PANTHER" id="PTHR10265:SF45">
    <property type="entry name" value="DACAPO"/>
    <property type="match status" value="1"/>
</dbReference>
<dbReference type="Proteomes" id="UP001153620">
    <property type="component" value="Chromosome 2"/>
</dbReference>
<sequence length="186" mass="21494">MMSSSEKKVLVTKVTAATSRRRISPRSLSKCQTERARKAKMISKSLFGMSNKSELREHIKSTGTDLKTSQWEFDFEAGKPTKVQKNYKWEAVSKNEVPQIYHVNHIKRLHSATQNQGFEGQLPKLRYYHHIKKVEPQDEENNKMSIKTQPITASAKKNGNTGQMKITDFLKEKKRLTVTTKKKQRT</sequence>
<organism evidence="2 3">
    <name type="scientific">Chironomus riparius</name>
    <dbReference type="NCBI Taxonomy" id="315576"/>
    <lineage>
        <taxon>Eukaryota</taxon>
        <taxon>Metazoa</taxon>
        <taxon>Ecdysozoa</taxon>
        <taxon>Arthropoda</taxon>
        <taxon>Hexapoda</taxon>
        <taxon>Insecta</taxon>
        <taxon>Pterygota</taxon>
        <taxon>Neoptera</taxon>
        <taxon>Endopterygota</taxon>
        <taxon>Diptera</taxon>
        <taxon>Nematocera</taxon>
        <taxon>Chironomoidea</taxon>
        <taxon>Chironomidae</taxon>
        <taxon>Chironominae</taxon>
        <taxon>Chironomus</taxon>
    </lineage>
</organism>
<proteinExistence type="predicted"/>
<dbReference type="AlphaFoldDB" id="A0A9N9RT01"/>
<gene>
    <name evidence="2" type="ORF">CHIRRI_LOCUS5591</name>
</gene>
<evidence type="ECO:0000313" key="3">
    <source>
        <dbReference type="Proteomes" id="UP001153620"/>
    </source>
</evidence>
<keyword evidence="3" id="KW-1185">Reference proteome</keyword>
<protein>
    <recommendedName>
        <fullName evidence="4">Cyclin-dependent kinase inhibitor domain-containing protein</fullName>
    </recommendedName>
</protein>